<evidence type="ECO:0000259" key="1">
    <source>
        <dbReference type="Pfam" id="PF07238"/>
    </source>
</evidence>
<dbReference type="EMBL" id="FQUI01000001">
    <property type="protein sequence ID" value="SHE27419.1"/>
    <property type="molecule type" value="Genomic_DNA"/>
</dbReference>
<evidence type="ECO:0000313" key="3">
    <source>
        <dbReference type="Proteomes" id="UP000184334"/>
    </source>
</evidence>
<comment type="caution">
    <text evidence="2">The sequence shown here is derived from an EMBL/GenBank/DDBJ whole genome shotgun (WGS) entry which is preliminary data.</text>
</comment>
<gene>
    <name evidence="2" type="ORF">SAMN02745164_00049</name>
</gene>
<protein>
    <submittedName>
        <fullName evidence="2">C-di-GMP-binding flagellar brake protein YcgR, contains PilZNR and PilZ domains</fullName>
    </submittedName>
</protein>
<keyword evidence="2" id="KW-0969">Cilium</keyword>
<name>A0A1M4S5F5_MARH1</name>
<organism evidence="2 3">
    <name type="scientific">Marinitoga hydrogenitolerans (strain DSM 16785 / JCM 12826 / AT1271)</name>
    <dbReference type="NCBI Taxonomy" id="1122195"/>
    <lineage>
        <taxon>Bacteria</taxon>
        <taxon>Thermotogati</taxon>
        <taxon>Thermotogota</taxon>
        <taxon>Thermotogae</taxon>
        <taxon>Petrotogales</taxon>
        <taxon>Petrotogaceae</taxon>
        <taxon>Marinitoga</taxon>
    </lineage>
</organism>
<dbReference type="InterPro" id="IPR009875">
    <property type="entry name" value="PilZ_domain"/>
</dbReference>
<dbReference type="OrthoDB" id="37095at2"/>
<dbReference type="Proteomes" id="UP000184334">
    <property type="component" value="Unassembled WGS sequence"/>
</dbReference>
<proteinExistence type="predicted"/>
<dbReference type="STRING" id="1122195.SAMN02745164_00049"/>
<keyword evidence="2" id="KW-0966">Cell projection</keyword>
<dbReference type="Gene3D" id="2.40.10.220">
    <property type="entry name" value="predicted glycosyltransferase like domains"/>
    <property type="match status" value="1"/>
</dbReference>
<dbReference type="GO" id="GO:0035438">
    <property type="term" value="F:cyclic-di-GMP binding"/>
    <property type="evidence" value="ECO:0007669"/>
    <property type="project" value="InterPro"/>
</dbReference>
<reference evidence="2" key="1">
    <citation type="submission" date="2016-11" db="EMBL/GenBank/DDBJ databases">
        <authorList>
            <person name="Varghese N."/>
            <person name="Submissions S."/>
        </authorList>
    </citation>
    <scope>NUCLEOTIDE SEQUENCE [LARGE SCALE GENOMIC DNA]</scope>
    <source>
        <strain evidence="2">DSM 16785</strain>
    </source>
</reference>
<feature type="domain" description="PilZ" evidence="1">
    <location>
        <begin position="106"/>
        <end position="209"/>
    </location>
</feature>
<dbReference type="AlphaFoldDB" id="A0A1M4S5F5"/>
<sequence>MKYNESVFIEKIKVRKILSIGDLIDVEIPKQHIIGNSRIISLDFSSKIAQILPPIYRNSRLKLFPGETLNMRIYENSSNIVIKSKLLKVEKENILVYLPSIAFKIQKRLFYRIPIIREGLLLDNENNKNIPFETRDFSAGGIQIVLRETLYKEKQYTLKKLLIDKNLFLENIKARVVRFVGDNIYNEKIYGMKFITIDYKIEKKIVQYINLYTIKSKHKDREGKK</sequence>
<keyword evidence="3" id="KW-1185">Reference proteome</keyword>
<dbReference type="RefSeq" id="WP_072862189.1">
    <property type="nucleotide sequence ID" value="NZ_FQUI01000001.1"/>
</dbReference>
<accession>A0A1M4S5F5</accession>
<keyword evidence="2" id="KW-0282">Flagellum</keyword>
<evidence type="ECO:0000313" key="2">
    <source>
        <dbReference type="EMBL" id="SHE27419.1"/>
    </source>
</evidence>
<dbReference type="Pfam" id="PF07238">
    <property type="entry name" value="PilZ"/>
    <property type="match status" value="1"/>
</dbReference>
<dbReference type="SUPFAM" id="SSF141371">
    <property type="entry name" value="PilZ domain-like"/>
    <property type="match status" value="1"/>
</dbReference>